<dbReference type="EMBL" id="FM211045">
    <property type="protein sequence ID" value="CAR66733.1"/>
    <property type="molecule type" value="Genomic_DNA"/>
</dbReference>
<dbReference type="EMBL" id="FM162591">
    <property type="protein sequence ID" value="CAQ83559.1"/>
    <property type="molecule type" value="Genomic_DNA"/>
</dbReference>
<reference evidence="1 3" key="4">
    <citation type="journal article" date="2009" name="BMC Genomics">
        <title>Comparative genomics of the emerging human pathogen Photorhabdus asymbiotica with the insect pathogen Photorhabdus luminescens.</title>
        <authorList>
            <person name="Wilkinson P."/>
            <person name="Waterfield N.R."/>
            <person name="Crossman L."/>
            <person name="Corton C."/>
            <person name="Sanchez-Contreras M."/>
            <person name="Vlisidou I."/>
            <person name="Barron A."/>
            <person name="Bignell A."/>
            <person name="Clark L."/>
            <person name="Ormond D."/>
            <person name="Mayho M."/>
            <person name="Bason N."/>
            <person name="Smith F."/>
            <person name="Simmonds M."/>
            <person name="Churcher C."/>
            <person name="Harris D."/>
            <person name="Thompson N.R."/>
            <person name="Quail M."/>
            <person name="Parkhill J."/>
            <person name="ffrench-Constant R.H."/>
        </authorList>
    </citation>
    <scope>NUCLEOTIDE SEQUENCE [LARGE SCALE GENOMIC DNA]</scope>
    <source>
        <strain evidence="3">ATCC 43949 / 3105-77</strain>
        <strain evidence="1">ATCC43949</strain>
    </source>
</reference>
<evidence type="ECO:0008006" key="4">
    <source>
        <dbReference type="Google" id="ProtNLM"/>
    </source>
</evidence>
<reference evidence="1" key="2">
    <citation type="submission" date="2008-05" db="EMBL/GenBank/DDBJ databases">
        <authorList>
            <person name="Crossman L.C."/>
        </authorList>
    </citation>
    <scope>NUCLEOTIDE SEQUENCE</scope>
    <source>
        <strain evidence="1">ATCC43949</strain>
    </source>
</reference>
<sequence length="35" mass="3706">MANLIYLTIKGKTQGLLSSGCSSIDSIGNKYQTVT</sequence>
<gene>
    <name evidence="1" type="ordered locus">PAU_01467</name>
    <name evidence="2" type="ORF">PA-RVA3-4017</name>
</gene>
<evidence type="ECO:0000313" key="1">
    <source>
        <dbReference type="EMBL" id="CAQ83559.1"/>
    </source>
</evidence>
<proteinExistence type="predicted"/>
<accession>C7BT99</accession>
<evidence type="ECO:0000313" key="2">
    <source>
        <dbReference type="EMBL" id="CAR66733.1"/>
    </source>
</evidence>
<dbReference type="KEGG" id="pay:PAU_01467"/>
<protein>
    <recommendedName>
        <fullName evidence="4">Major exported protein</fullName>
    </recommendedName>
</protein>
<evidence type="ECO:0000313" key="3">
    <source>
        <dbReference type="Proteomes" id="UP000002747"/>
    </source>
</evidence>
<accession>B6VKQ3</accession>
<reference evidence="2" key="1">
    <citation type="journal article" date="2008" name="Proc. Natl. Acad. Sci. U.S.A.">
        <title>Rapid virulence annotation (RVA): identification of virulence factors using a bacterial genome library and multiple invertebrate hosts.</title>
        <authorList>
            <person name="Waterfield N.R."/>
            <person name="Sanchez-Contreras M."/>
            <person name="Eleftherianos I."/>
            <person name="Dowling A."/>
            <person name="Wilkinson P."/>
            <person name="Parkhill J."/>
            <person name="Thomson N."/>
            <person name="Reynolds S.E."/>
            <person name="Bode H.B."/>
            <person name="Dorus S."/>
            <person name="Ffrench-Constant R.H."/>
        </authorList>
    </citation>
    <scope>NUCLEOTIDE SEQUENCE</scope>
    <source>
        <strain evidence="2">ATCC 43949</strain>
    </source>
</reference>
<dbReference type="Proteomes" id="UP000002747">
    <property type="component" value="Chromosome"/>
</dbReference>
<organism evidence="2">
    <name type="scientific">Photorhabdus asymbiotica subsp. asymbiotica (strain ATCC 43949 / 3105-77)</name>
    <name type="common">Xenorhabdus luminescens (strain 2)</name>
    <dbReference type="NCBI Taxonomy" id="553480"/>
    <lineage>
        <taxon>Bacteria</taxon>
        <taxon>Pseudomonadati</taxon>
        <taxon>Pseudomonadota</taxon>
        <taxon>Gammaproteobacteria</taxon>
        <taxon>Enterobacterales</taxon>
        <taxon>Morganellaceae</taxon>
        <taxon>Photorhabdus</taxon>
    </lineage>
</organism>
<name>B6VKQ3_PHOAA</name>
<reference evidence="2" key="3">
    <citation type="submission" date="2008-09" db="EMBL/GenBank/DDBJ databases">
        <authorList>
            <person name="Thomson N.R."/>
        </authorList>
    </citation>
    <scope>NUCLEOTIDE SEQUENCE</scope>
    <source>
        <strain evidence="2">ATCC 43949</strain>
    </source>
</reference>
<dbReference type="AlphaFoldDB" id="B6VKQ3"/>
<dbReference type="eggNOG" id="COG3157">
    <property type="taxonomic scope" value="Bacteria"/>
</dbReference>